<reference evidence="2 3" key="1">
    <citation type="journal article" date="2014" name="Appl. Microbiol. Biotechnol.">
        <title>Transformable facultative thermophile Geobacillus stearothermophilus NUB3621 as a host strain for metabolic engineering.</title>
        <authorList>
            <person name="Blanchard K."/>
            <person name="Robic S."/>
            <person name="Matsumura I."/>
        </authorList>
    </citation>
    <scope>NUCLEOTIDE SEQUENCE [LARGE SCALE GENOMIC DNA]</scope>
    <source>
        <strain evidence="2 3">NUB3621</strain>
    </source>
</reference>
<dbReference type="InterPro" id="IPR043519">
    <property type="entry name" value="NT_sf"/>
</dbReference>
<dbReference type="Gene3D" id="3.30.460.10">
    <property type="entry name" value="Beta Polymerase, domain 2"/>
    <property type="match status" value="1"/>
</dbReference>
<evidence type="ECO:0000313" key="3">
    <source>
        <dbReference type="Proteomes" id="UP000023566"/>
    </source>
</evidence>
<dbReference type="RefSeq" id="WP_043904853.1">
    <property type="nucleotide sequence ID" value="NZ_CM002692.1"/>
</dbReference>
<dbReference type="EMBL" id="AOTZ01000005">
    <property type="protein sequence ID" value="EZP76752.1"/>
    <property type="molecule type" value="Genomic_DNA"/>
</dbReference>
<dbReference type="CDD" id="cd05403">
    <property type="entry name" value="NT_KNTase_like"/>
    <property type="match status" value="1"/>
</dbReference>
<comment type="caution">
    <text evidence="2">The sequence shown here is derived from an EMBL/GenBank/DDBJ whole genome shotgun (WGS) entry which is preliminary data.</text>
</comment>
<dbReference type="SUPFAM" id="SSF81301">
    <property type="entry name" value="Nucleotidyltransferase"/>
    <property type="match status" value="1"/>
</dbReference>
<feature type="domain" description="Polymerase nucleotidyl transferase" evidence="1">
    <location>
        <begin position="14"/>
        <end position="51"/>
    </location>
</feature>
<gene>
    <name evidence="2" type="ORF">H839_09158</name>
</gene>
<accession>A0ABC9VEP0</accession>
<dbReference type="Proteomes" id="UP000023566">
    <property type="component" value="Chromosome"/>
</dbReference>
<evidence type="ECO:0000259" key="1">
    <source>
        <dbReference type="Pfam" id="PF01909"/>
    </source>
</evidence>
<organism evidence="2 3">
    <name type="scientific">Parageobacillus genomosp. 1</name>
    <dbReference type="NCBI Taxonomy" id="1295642"/>
    <lineage>
        <taxon>Bacteria</taxon>
        <taxon>Bacillati</taxon>
        <taxon>Bacillota</taxon>
        <taxon>Bacilli</taxon>
        <taxon>Bacillales</taxon>
        <taxon>Anoxybacillaceae</taxon>
        <taxon>Parageobacillus</taxon>
    </lineage>
</organism>
<keyword evidence="3" id="KW-1185">Reference proteome</keyword>
<name>A0ABC9VEP0_9BACL</name>
<proteinExistence type="predicted"/>
<dbReference type="AlphaFoldDB" id="A0ABC9VEP0"/>
<evidence type="ECO:0000313" key="2">
    <source>
        <dbReference type="EMBL" id="EZP76752.1"/>
    </source>
</evidence>
<sequence length="245" mass="27816">MERIKRLPPLEAAKQFVEHNFPDCHGALLSGSVVRGEATTTSDLDIVIFDDKLPASFRESLIAFGWPIEVFAHNLTSYKAFFESDRKRARPSLPKMVSEGIVLVDRGCIAAIKEEANELLRKGPEPWSEETLVLKRYFITDALDDFIGATERAEELWIANTLADLIHEFVLRTNGRWIGTSKWVVRALRQYDEEFAADFVDAFDTFYKTGEKEKIIVLVDRVLAPYGGRLFDGFSIGKMRGSIHK</sequence>
<dbReference type="InterPro" id="IPR002934">
    <property type="entry name" value="Polymerase_NTP_transf_dom"/>
</dbReference>
<protein>
    <recommendedName>
        <fullName evidence="1">Polymerase nucleotidyl transferase domain-containing protein</fullName>
    </recommendedName>
</protein>
<dbReference type="Pfam" id="PF01909">
    <property type="entry name" value="NTP_transf_2"/>
    <property type="match status" value="1"/>
</dbReference>